<protein>
    <submittedName>
        <fullName evidence="2">Uncharacterized protein</fullName>
    </submittedName>
</protein>
<proteinExistence type="predicted"/>
<sequence>MGSQLDLFLSTTSDDPSLPTTMPTIHAAYIQNWTHVVLDAGDPRQQPSMPLTRAAILQTSTPTLPRRQHSLETSSPTTDVASPDDAGGRRLATSQHSLRSSTPLASYELAGSNFSVHTLSFTLCSQGVI</sequence>
<name>A0A0A9DKM5_ARUDO</name>
<organism evidence="2">
    <name type="scientific">Arundo donax</name>
    <name type="common">Giant reed</name>
    <name type="synonym">Donax arundinaceus</name>
    <dbReference type="NCBI Taxonomy" id="35708"/>
    <lineage>
        <taxon>Eukaryota</taxon>
        <taxon>Viridiplantae</taxon>
        <taxon>Streptophyta</taxon>
        <taxon>Embryophyta</taxon>
        <taxon>Tracheophyta</taxon>
        <taxon>Spermatophyta</taxon>
        <taxon>Magnoliopsida</taxon>
        <taxon>Liliopsida</taxon>
        <taxon>Poales</taxon>
        <taxon>Poaceae</taxon>
        <taxon>PACMAD clade</taxon>
        <taxon>Arundinoideae</taxon>
        <taxon>Arundineae</taxon>
        <taxon>Arundo</taxon>
    </lineage>
</organism>
<accession>A0A0A9DKM5</accession>
<dbReference type="AlphaFoldDB" id="A0A0A9DKM5"/>
<dbReference type="EMBL" id="GBRH01208796">
    <property type="protein sequence ID" value="JAD89099.1"/>
    <property type="molecule type" value="Transcribed_RNA"/>
</dbReference>
<feature type="compositionally biased region" description="Polar residues" evidence="1">
    <location>
        <begin position="71"/>
        <end position="80"/>
    </location>
</feature>
<evidence type="ECO:0000313" key="2">
    <source>
        <dbReference type="EMBL" id="JAD89099.1"/>
    </source>
</evidence>
<reference evidence="2" key="2">
    <citation type="journal article" date="2015" name="Data Brief">
        <title>Shoot transcriptome of the giant reed, Arundo donax.</title>
        <authorList>
            <person name="Barrero R.A."/>
            <person name="Guerrero F.D."/>
            <person name="Moolhuijzen P."/>
            <person name="Goolsby J.A."/>
            <person name="Tidwell J."/>
            <person name="Bellgard S.E."/>
            <person name="Bellgard M.I."/>
        </authorList>
    </citation>
    <scope>NUCLEOTIDE SEQUENCE</scope>
    <source>
        <tissue evidence="2">Shoot tissue taken approximately 20 cm above the soil surface</tissue>
    </source>
</reference>
<feature type="region of interest" description="Disordered" evidence="1">
    <location>
        <begin position="57"/>
        <end position="98"/>
    </location>
</feature>
<evidence type="ECO:0000256" key="1">
    <source>
        <dbReference type="SAM" id="MobiDB-lite"/>
    </source>
</evidence>
<reference evidence="2" key="1">
    <citation type="submission" date="2014-09" db="EMBL/GenBank/DDBJ databases">
        <authorList>
            <person name="Magalhaes I.L.F."/>
            <person name="Oliveira U."/>
            <person name="Santos F.R."/>
            <person name="Vidigal T.H.D.A."/>
            <person name="Brescovit A.D."/>
            <person name="Santos A.J."/>
        </authorList>
    </citation>
    <scope>NUCLEOTIDE SEQUENCE</scope>
    <source>
        <tissue evidence="2">Shoot tissue taken approximately 20 cm above the soil surface</tissue>
    </source>
</reference>